<dbReference type="Proteomes" id="UP000430670">
    <property type="component" value="Unassembled WGS sequence"/>
</dbReference>
<dbReference type="CDD" id="cd18774">
    <property type="entry name" value="PDC2_HK_sensor"/>
    <property type="match status" value="1"/>
</dbReference>
<dbReference type="InterPro" id="IPR029151">
    <property type="entry name" value="Sensor-like_sf"/>
</dbReference>
<evidence type="ECO:0000256" key="7">
    <source>
        <dbReference type="ARBA" id="ARBA00023224"/>
    </source>
</evidence>
<evidence type="ECO:0000256" key="4">
    <source>
        <dbReference type="ARBA" id="ARBA00022692"/>
    </source>
</evidence>
<keyword evidence="3" id="KW-0145">Chemotaxis</keyword>
<dbReference type="SUPFAM" id="SSF58104">
    <property type="entry name" value="Methyl-accepting chemotaxis protein (MCP) signaling domain"/>
    <property type="match status" value="1"/>
</dbReference>
<sequence>MANEQADTLDVSVLLHQLKQANSQMGQVVKTIDHITKQTNLLALNSAIEAARAGEAGRGFRVVADEIKKLADRSFSATKESQELINNIQSKANDVIAVRTADVAYDTIDKIDRNLFERNCDVQAWATFDKIRACLVNGNSHTKEQATALMKKIVDIYEVYFDLYLTDRQGKIVATAVHQNLVGQDMSDREWFKETVAKNDVYVTDMYYSAAVGGHTIAYSCPVRAEDGTVLGVFTTRFNWNFIYDIIDNARIGSTGDIFVVNKAGVVIGSRDRSGILEKNLNHLQAVKKATSGEAYGYTLEKDNSGKMQIFGYAHTRGYNAYRGKAWSVIVREPL</sequence>
<evidence type="ECO:0000313" key="12">
    <source>
        <dbReference type="Proteomes" id="UP000430670"/>
    </source>
</evidence>
<evidence type="ECO:0000256" key="2">
    <source>
        <dbReference type="ARBA" id="ARBA00022475"/>
    </source>
</evidence>
<dbReference type="EMBL" id="WNKU01000012">
    <property type="protein sequence ID" value="MTV49542.1"/>
    <property type="molecule type" value="Genomic_DNA"/>
</dbReference>
<evidence type="ECO:0000256" key="6">
    <source>
        <dbReference type="ARBA" id="ARBA00023136"/>
    </source>
</evidence>
<reference evidence="11 12" key="1">
    <citation type="submission" date="2019-11" db="EMBL/GenBank/DDBJ databases">
        <title>Whole-genome sequence of a the green, strictly anaerobic photosynthetic bacterium Heliobacillus mobilis DSM 6151.</title>
        <authorList>
            <person name="Kyndt J.A."/>
            <person name="Meyer T.E."/>
        </authorList>
    </citation>
    <scope>NUCLEOTIDE SEQUENCE [LARGE SCALE GENOMIC DNA]</scope>
    <source>
        <strain evidence="11 12">DSM 6151</strain>
    </source>
</reference>
<dbReference type="PRINTS" id="PR00260">
    <property type="entry name" value="CHEMTRNSDUCR"/>
</dbReference>
<comment type="subcellular location">
    <subcellularLocation>
        <location evidence="1">Cell membrane</location>
        <topology evidence="1">Multi-pass membrane protein</topology>
    </subcellularLocation>
</comment>
<evidence type="ECO:0000313" key="11">
    <source>
        <dbReference type="EMBL" id="MTV49542.1"/>
    </source>
</evidence>
<dbReference type="GO" id="GO:0006935">
    <property type="term" value="P:chemotaxis"/>
    <property type="evidence" value="ECO:0007669"/>
    <property type="project" value="UniProtKB-KW"/>
</dbReference>
<dbReference type="RefSeq" id="WP_155476645.1">
    <property type="nucleotide sequence ID" value="NZ_WNKU01000012.1"/>
</dbReference>
<dbReference type="InterPro" id="IPR033479">
    <property type="entry name" value="dCache_1"/>
</dbReference>
<evidence type="ECO:0000259" key="10">
    <source>
        <dbReference type="PROSITE" id="PS50111"/>
    </source>
</evidence>
<accession>A0A6I3SLM5</accession>
<dbReference type="GO" id="GO:0005886">
    <property type="term" value="C:plasma membrane"/>
    <property type="evidence" value="ECO:0007669"/>
    <property type="project" value="UniProtKB-SubCell"/>
</dbReference>
<dbReference type="InterPro" id="IPR004089">
    <property type="entry name" value="MCPsignal_dom"/>
</dbReference>
<dbReference type="Pfam" id="PF00015">
    <property type="entry name" value="MCPsignal"/>
    <property type="match status" value="1"/>
</dbReference>
<dbReference type="PROSITE" id="PS50111">
    <property type="entry name" value="CHEMOTAXIS_TRANSDUC_2"/>
    <property type="match status" value="1"/>
</dbReference>
<dbReference type="PANTHER" id="PTHR32089:SF112">
    <property type="entry name" value="LYSOZYME-LIKE PROTEIN-RELATED"/>
    <property type="match status" value="1"/>
</dbReference>
<comment type="similarity">
    <text evidence="8">Belongs to the methyl-accepting chemotaxis (MCP) protein family.</text>
</comment>
<dbReference type="Pfam" id="PF02743">
    <property type="entry name" value="dCache_1"/>
    <property type="match status" value="1"/>
</dbReference>
<organism evidence="11 12">
    <name type="scientific">Heliobacterium mobile</name>
    <name type="common">Heliobacillus mobilis</name>
    <dbReference type="NCBI Taxonomy" id="28064"/>
    <lineage>
        <taxon>Bacteria</taxon>
        <taxon>Bacillati</taxon>
        <taxon>Bacillota</taxon>
        <taxon>Clostridia</taxon>
        <taxon>Eubacteriales</taxon>
        <taxon>Heliobacteriaceae</taxon>
        <taxon>Heliobacterium</taxon>
    </lineage>
</organism>
<dbReference type="PANTHER" id="PTHR32089">
    <property type="entry name" value="METHYL-ACCEPTING CHEMOTAXIS PROTEIN MCPB"/>
    <property type="match status" value="1"/>
</dbReference>
<dbReference type="CDD" id="cd12914">
    <property type="entry name" value="PDC1_DGC_like"/>
    <property type="match status" value="1"/>
</dbReference>
<dbReference type="InterPro" id="IPR004090">
    <property type="entry name" value="Chemotax_Me-accpt_rcpt"/>
</dbReference>
<dbReference type="AlphaFoldDB" id="A0A6I3SLM5"/>
<protein>
    <submittedName>
        <fullName evidence="11">Chemotaxis protein</fullName>
    </submittedName>
</protein>
<proteinExistence type="inferred from homology"/>
<dbReference type="Gene3D" id="3.30.450.20">
    <property type="entry name" value="PAS domain"/>
    <property type="match status" value="1"/>
</dbReference>
<name>A0A6I3SLM5_HELMO</name>
<dbReference type="SUPFAM" id="SSF103190">
    <property type="entry name" value="Sensory domain-like"/>
    <property type="match status" value="1"/>
</dbReference>
<evidence type="ECO:0000256" key="8">
    <source>
        <dbReference type="ARBA" id="ARBA00029447"/>
    </source>
</evidence>
<keyword evidence="6" id="KW-0472">Membrane</keyword>
<feature type="domain" description="Methyl-accepting transducer" evidence="10">
    <location>
        <begin position="1"/>
        <end position="96"/>
    </location>
</feature>
<evidence type="ECO:0000256" key="3">
    <source>
        <dbReference type="ARBA" id="ARBA00022500"/>
    </source>
</evidence>
<comment type="caution">
    <text evidence="11">The sequence shown here is derived from an EMBL/GenBank/DDBJ whole genome shotgun (WGS) entry which is preliminary data.</text>
</comment>
<dbReference type="GO" id="GO:0007165">
    <property type="term" value="P:signal transduction"/>
    <property type="evidence" value="ECO:0007669"/>
    <property type="project" value="UniProtKB-KW"/>
</dbReference>
<dbReference type="OrthoDB" id="9814866at2"/>
<dbReference type="GO" id="GO:0004888">
    <property type="term" value="F:transmembrane signaling receptor activity"/>
    <property type="evidence" value="ECO:0007669"/>
    <property type="project" value="InterPro"/>
</dbReference>
<dbReference type="Gene3D" id="1.10.287.950">
    <property type="entry name" value="Methyl-accepting chemotaxis protein"/>
    <property type="match status" value="1"/>
</dbReference>
<gene>
    <name evidence="11" type="ORF">GJ688_11200</name>
</gene>
<keyword evidence="5" id="KW-1133">Transmembrane helix</keyword>
<evidence type="ECO:0000256" key="1">
    <source>
        <dbReference type="ARBA" id="ARBA00004651"/>
    </source>
</evidence>
<evidence type="ECO:0000256" key="9">
    <source>
        <dbReference type="PROSITE-ProRule" id="PRU00284"/>
    </source>
</evidence>
<evidence type="ECO:0000256" key="5">
    <source>
        <dbReference type="ARBA" id="ARBA00022989"/>
    </source>
</evidence>
<keyword evidence="12" id="KW-1185">Reference proteome</keyword>
<keyword evidence="7 9" id="KW-0807">Transducer</keyword>
<keyword evidence="4" id="KW-0812">Transmembrane</keyword>
<keyword evidence="2" id="KW-1003">Cell membrane</keyword>